<protein>
    <submittedName>
        <fullName evidence="3">Uncharacterized protein</fullName>
    </submittedName>
</protein>
<evidence type="ECO:0000313" key="4">
    <source>
        <dbReference type="Proteomes" id="UP001059596"/>
    </source>
</evidence>
<gene>
    <name evidence="3" type="ORF">M5D96_010520</name>
</gene>
<evidence type="ECO:0000313" key="3">
    <source>
        <dbReference type="EMBL" id="KAI8036719.1"/>
    </source>
</evidence>
<comment type="caution">
    <text evidence="3">The sequence shown here is derived from an EMBL/GenBank/DDBJ whole genome shotgun (WGS) entry which is preliminary data.</text>
</comment>
<feature type="coiled-coil region" evidence="1">
    <location>
        <begin position="152"/>
        <end position="232"/>
    </location>
</feature>
<evidence type="ECO:0000256" key="2">
    <source>
        <dbReference type="SAM" id="MobiDB-lite"/>
    </source>
</evidence>
<proteinExistence type="predicted"/>
<organism evidence="3 4">
    <name type="scientific">Drosophila gunungcola</name>
    <name type="common">fruit fly</name>
    <dbReference type="NCBI Taxonomy" id="103775"/>
    <lineage>
        <taxon>Eukaryota</taxon>
        <taxon>Metazoa</taxon>
        <taxon>Ecdysozoa</taxon>
        <taxon>Arthropoda</taxon>
        <taxon>Hexapoda</taxon>
        <taxon>Insecta</taxon>
        <taxon>Pterygota</taxon>
        <taxon>Neoptera</taxon>
        <taxon>Endopterygota</taxon>
        <taxon>Diptera</taxon>
        <taxon>Brachycera</taxon>
        <taxon>Muscomorpha</taxon>
        <taxon>Ephydroidea</taxon>
        <taxon>Drosophilidae</taxon>
        <taxon>Drosophila</taxon>
        <taxon>Sophophora</taxon>
    </lineage>
</organism>
<dbReference type="AlphaFoldDB" id="A0A9P9YHL8"/>
<name>A0A9P9YHL8_9MUSC</name>
<keyword evidence="4" id="KW-1185">Reference proteome</keyword>
<evidence type="ECO:0000256" key="1">
    <source>
        <dbReference type="SAM" id="Coils"/>
    </source>
</evidence>
<reference evidence="3" key="1">
    <citation type="journal article" date="2023" name="Genome Biol. Evol.">
        <title>Long-read-based Genome Assembly of Drosophila gunungcola Reveals Fewer Chemosensory Genes in Flower-breeding Species.</title>
        <authorList>
            <person name="Negi A."/>
            <person name="Liao B.Y."/>
            <person name="Yeh S.D."/>
        </authorList>
    </citation>
    <scope>NUCLEOTIDE SEQUENCE</scope>
    <source>
        <strain evidence="3">Sukarami</strain>
    </source>
</reference>
<keyword evidence="1" id="KW-0175">Coiled coil</keyword>
<dbReference type="EMBL" id="JAMKOV010000015">
    <property type="protein sequence ID" value="KAI8036719.1"/>
    <property type="molecule type" value="Genomic_DNA"/>
</dbReference>
<accession>A0A9P9YHL8</accession>
<feature type="region of interest" description="Disordered" evidence="2">
    <location>
        <begin position="1"/>
        <end position="35"/>
    </location>
</feature>
<sequence>MKTPTLNDLTEDFRESSLESSDDNNSFNGDLDSGEVCAASDQNKRVQMYEQRKISDLEERLTNSEKDKISLHEALIREKDDVIKSLRFSIDLITETKEFSIKQMKSQIYDLQNAIDFKNSLNLNNAQGVTTCFGPKDEGNNFINPKSNHNELQALQNKMESLEITNRKDKELIAELESKIKVENAEIELKIKEKDSKMEDLKKNDDCLRARIAELENKVSIISAELKEKENQLSQYTLSDRICRKKTTNFAA</sequence>
<dbReference type="Proteomes" id="UP001059596">
    <property type="component" value="Unassembled WGS sequence"/>
</dbReference>